<dbReference type="Gene3D" id="3.40.50.620">
    <property type="entry name" value="HUPs"/>
    <property type="match status" value="1"/>
</dbReference>
<reference evidence="3 4" key="1">
    <citation type="journal article" date="2019" name="Plant Biotechnol. J.">
        <title>The red bayberry genome and genetic basis of sex determination.</title>
        <authorList>
            <person name="Jia H.M."/>
            <person name="Jia H.J."/>
            <person name="Cai Q.L."/>
            <person name="Wang Y."/>
            <person name="Zhao H.B."/>
            <person name="Yang W.F."/>
            <person name="Wang G.Y."/>
            <person name="Li Y.H."/>
            <person name="Zhan D.L."/>
            <person name="Shen Y.T."/>
            <person name="Niu Q.F."/>
            <person name="Chang L."/>
            <person name="Qiu J."/>
            <person name="Zhao L."/>
            <person name="Xie H.B."/>
            <person name="Fu W.Y."/>
            <person name="Jin J."/>
            <person name="Li X.W."/>
            <person name="Jiao Y."/>
            <person name="Zhou C.C."/>
            <person name="Tu T."/>
            <person name="Chai C.Y."/>
            <person name="Gao J.L."/>
            <person name="Fan L.J."/>
            <person name="van de Weg E."/>
            <person name="Wang J.Y."/>
            <person name="Gao Z.S."/>
        </authorList>
    </citation>
    <scope>NUCLEOTIDE SEQUENCE [LARGE SCALE GENOMIC DNA]</scope>
    <source>
        <tissue evidence="3">Leaves</tissue>
    </source>
</reference>
<dbReference type="CDD" id="cd01989">
    <property type="entry name" value="USP_STK_Ubox_N"/>
    <property type="match status" value="1"/>
</dbReference>
<dbReference type="Pfam" id="PF00582">
    <property type="entry name" value="Usp"/>
    <property type="match status" value="1"/>
</dbReference>
<dbReference type="PANTHER" id="PTHR47382">
    <property type="entry name" value="U-BOX DOMAIN-CONTAINING PROTEIN 52-LIKE"/>
    <property type="match status" value="1"/>
</dbReference>
<dbReference type="EMBL" id="RXIC02000020">
    <property type="protein sequence ID" value="KAB1221655.1"/>
    <property type="molecule type" value="Genomic_DNA"/>
</dbReference>
<sequence length="296" mass="33305">MSVSMSEGAGYVQYSDEATTAGYQNQFSRYSSVCEIEEESPSEKFEINHGRLPLGSIKEDYDQGSLFSLDIQNWEDCVYVAVGKSESSMVALEWALRHAVNPSTVVYLIHIFPEVQYIPTPLGKLPKSQVSPEQVKSYMDQERGKRRDILQKYIIACSSARVKVETILIESDMVAKAILDLIPILNIRKLVVGTTKSSRRKLKSRKGSGIADQMLQNGQEGCEVKIICEGKEVIDQMIDSPPPRTSDDTLKTESRSPKTPVEHSKKPRRSPSPKPTEEEDQRNDSFSCMCFKPKFK</sequence>
<organism evidence="3 4">
    <name type="scientific">Morella rubra</name>
    <name type="common">Chinese bayberry</name>
    <dbReference type="NCBI Taxonomy" id="262757"/>
    <lineage>
        <taxon>Eukaryota</taxon>
        <taxon>Viridiplantae</taxon>
        <taxon>Streptophyta</taxon>
        <taxon>Embryophyta</taxon>
        <taxon>Tracheophyta</taxon>
        <taxon>Spermatophyta</taxon>
        <taxon>Magnoliopsida</taxon>
        <taxon>eudicotyledons</taxon>
        <taxon>Gunneridae</taxon>
        <taxon>Pentapetalae</taxon>
        <taxon>rosids</taxon>
        <taxon>fabids</taxon>
        <taxon>Fagales</taxon>
        <taxon>Myricaceae</taxon>
        <taxon>Morella</taxon>
    </lineage>
</organism>
<protein>
    <submittedName>
        <fullName evidence="3">U-box domain-containing protein 33</fullName>
    </submittedName>
</protein>
<dbReference type="OrthoDB" id="1654852at2759"/>
<dbReference type="PANTHER" id="PTHR47382:SF3">
    <property type="entry name" value="ADENINE NUCLEOTIDE ALPHA HYDROLASES-LIKE SUPERFAMILY PROTEIN"/>
    <property type="match status" value="1"/>
</dbReference>
<gene>
    <name evidence="3" type="ORF">CJ030_MR2G024036</name>
</gene>
<dbReference type="InterPro" id="IPR014729">
    <property type="entry name" value="Rossmann-like_a/b/a_fold"/>
</dbReference>
<feature type="compositionally biased region" description="Basic and acidic residues" evidence="1">
    <location>
        <begin position="245"/>
        <end position="264"/>
    </location>
</feature>
<comment type="caution">
    <text evidence="3">The sequence shown here is derived from an EMBL/GenBank/DDBJ whole genome shotgun (WGS) entry which is preliminary data.</text>
</comment>
<evidence type="ECO:0000256" key="1">
    <source>
        <dbReference type="SAM" id="MobiDB-lite"/>
    </source>
</evidence>
<feature type="domain" description="UspA" evidence="2">
    <location>
        <begin position="79"/>
        <end position="199"/>
    </location>
</feature>
<evidence type="ECO:0000259" key="2">
    <source>
        <dbReference type="Pfam" id="PF00582"/>
    </source>
</evidence>
<evidence type="ECO:0000313" key="3">
    <source>
        <dbReference type="EMBL" id="KAB1221655.1"/>
    </source>
</evidence>
<accession>A0A6A1W8Y2</accession>
<keyword evidence="4" id="KW-1185">Reference proteome</keyword>
<dbReference type="InterPro" id="IPR006016">
    <property type="entry name" value="UspA"/>
</dbReference>
<dbReference type="SUPFAM" id="SSF52402">
    <property type="entry name" value="Adenine nucleotide alpha hydrolases-like"/>
    <property type="match status" value="1"/>
</dbReference>
<proteinExistence type="predicted"/>
<dbReference type="Proteomes" id="UP000516437">
    <property type="component" value="Chromosome 2"/>
</dbReference>
<evidence type="ECO:0000313" key="4">
    <source>
        <dbReference type="Proteomes" id="UP000516437"/>
    </source>
</evidence>
<dbReference type="AlphaFoldDB" id="A0A6A1W8Y2"/>
<name>A0A6A1W8Y2_9ROSI</name>
<feature type="region of interest" description="Disordered" evidence="1">
    <location>
        <begin position="235"/>
        <end position="285"/>
    </location>
</feature>